<dbReference type="EMBL" id="JASCZI010272059">
    <property type="protein sequence ID" value="MED6219728.1"/>
    <property type="molecule type" value="Genomic_DNA"/>
</dbReference>
<evidence type="ECO:0000313" key="2">
    <source>
        <dbReference type="EMBL" id="MED6219728.1"/>
    </source>
</evidence>
<accession>A0ABU6ZCR8</accession>
<protein>
    <submittedName>
        <fullName evidence="2">Uncharacterized protein</fullName>
    </submittedName>
</protein>
<keyword evidence="3" id="KW-1185">Reference proteome</keyword>
<reference evidence="2 3" key="1">
    <citation type="journal article" date="2023" name="Plants (Basel)">
        <title>Bridging the Gap: Combining Genomics and Transcriptomics Approaches to Understand Stylosanthes scabra, an Orphan Legume from the Brazilian Caatinga.</title>
        <authorList>
            <person name="Ferreira-Neto J.R.C."/>
            <person name="da Silva M.D."/>
            <person name="Binneck E."/>
            <person name="de Melo N.F."/>
            <person name="da Silva R.H."/>
            <person name="de Melo A.L.T.M."/>
            <person name="Pandolfi V."/>
            <person name="Bustamante F.O."/>
            <person name="Brasileiro-Vidal A.C."/>
            <person name="Benko-Iseppon A.M."/>
        </authorList>
    </citation>
    <scope>NUCLEOTIDE SEQUENCE [LARGE SCALE GENOMIC DNA]</scope>
    <source>
        <tissue evidence="2">Leaves</tissue>
    </source>
</reference>
<comment type="caution">
    <text evidence="2">The sequence shown here is derived from an EMBL/GenBank/DDBJ whole genome shotgun (WGS) entry which is preliminary data.</text>
</comment>
<name>A0ABU6ZCR8_9FABA</name>
<organism evidence="2 3">
    <name type="scientific">Stylosanthes scabra</name>
    <dbReference type="NCBI Taxonomy" id="79078"/>
    <lineage>
        <taxon>Eukaryota</taxon>
        <taxon>Viridiplantae</taxon>
        <taxon>Streptophyta</taxon>
        <taxon>Embryophyta</taxon>
        <taxon>Tracheophyta</taxon>
        <taxon>Spermatophyta</taxon>
        <taxon>Magnoliopsida</taxon>
        <taxon>eudicotyledons</taxon>
        <taxon>Gunneridae</taxon>
        <taxon>Pentapetalae</taxon>
        <taxon>rosids</taxon>
        <taxon>fabids</taxon>
        <taxon>Fabales</taxon>
        <taxon>Fabaceae</taxon>
        <taxon>Papilionoideae</taxon>
        <taxon>50 kb inversion clade</taxon>
        <taxon>dalbergioids sensu lato</taxon>
        <taxon>Dalbergieae</taxon>
        <taxon>Pterocarpus clade</taxon>
        <taxon>Stylosanthes</taxon>
    </lineage>
</organism>
<evidence type="ECO:0000256" key="1">
    <source>
        <dbReference type="SAM" id="MobiDB-lite"/>
    </source>
</evidence>
<feature type="region of interest" description="Disordered" evidence="1">
    <location>
        <begin position="1"/>
        <end position="29"/>
    </location>
</feature>
<sequence length="107" mass="12184">MAQYIKVQQSTLKPTPSSPNSKTDLFPPTRTRTDLQYEDVGIFPQDMQIQCVYPRWKALRAQRAPPTLEGAKLPPLLKNWVISSPYKYRQFPQALTPGGLTKGAHWT</sequence>
<evidence type="ECO:0000313" key="3">
    <source>
        <dbReference type="Proteomes" id="UP001341840"/>
    </source>
</evidence>
<dbReference type="Proteomes" id="UP001341840">
    <property type="component" value="Unassembled WGS sequence"/>
</dbReference>
<gene>
    <name evidence="2" type="ORF">PIB30_038465</name>
</gene>
<feature type="compositionally biased region" description="Polar residues" evidence="1">
    <location>
        <begin position="1"/>
        <end position="23"/>
    </location>
</feature>
<proteinExistence type="predicted"/>